<evidence type="ECO:0000313" key="2">
    <source>
        <dbReference type="Proteomes" id="UP000183209"/>
    </source>
</evidence>
<reference evidence="1 2" key="1">
    <citation type="submission" date="2016-10" db="EMBL/GenBank/DDBJ databases">
        <authorList>
            <person name="de Groot N.N."/>
        </authorList>
    </citation>
    <scope>NUCLEOTIDE SEQUENCE [LARGE SCALE GENOMIC DNA]</scope>
    <source>
        <strain evidence="1 2">CGMCC 1.6114</strain>
    </source>
</reference>
<gene>
    <name evidence="1" type="ORF">SAMN04487906_1770</name>
</gene>
<dbReference type="AlphaFoldDB" id="A0A1I6T0Y2"/>
<proteinExistence type="predicted"/>
<dbReference type="Proteomes" id="UP000183209">
    <property type="component" value="Unassembled WGS sequence"/>
</dbReference>
<organism evidence="1 2">
    <name type="scientific">Zhouia amylolytica</name>
    <dbReference type="NCBI Taxonomy" id="376730"/>
    <lineage>
        <taxon>Bacteria</taxon>
        <taxon>Pseudomonadati</taxon>
        <taxon>Bacteroidota</taxon>
        <taxon>Flavobacteriia</taxon>
        <taxon>Flavobacteriales</taxon>
        <taxon>Flavobacteriaceae</taxon>
        <taxon>Zhouia</taxon>
    </lineage>
</organism>
<evidence type="ECO:0008006" key="3">
    <source>
        <dbReference type="Google" id="ProtNLM"/>
    </source>
</evidence>
<accession>A0A1I6T0Y2</accession>
<sequence>MLPFSSIAQNGSTVETYRIHEDIVIPNMAITYENAIKELVSNLKKHNIPDAKWLSVATNDFRYLHVTKIDKMADMDRNTFATLSEKMGENALNELFHRINKCYDEHGGYILHLDHELSYMPDGMTQTPEGQPYRRFYYWQIKPSDVEKATALAKEIKAMYKNKGIKQHYRLYRSGFGNMKTYFMVAVAAKDAISFEQQDAETMKLMGEEGKALFEKVMKTAIHFEEVSGYIRSDLSYMPQ</sequence>
<protein>
    <recommendedName>
        <fullName evidence="3">Chlorite dismutase</fullName>
    </recommendedName>
</protein>
<dbReference type="EMBL" id="FPAG01000005">
    <property type="protein sequence ID" value="SFS82790.1"/>
    <property type="molecule type" value="Genomic_DNA"/>
</dbReference>
<evidence type="ECO:0000313" key="1">
    <source>
        <dbReference type="EMBL" id="SFS82790.1"/>
    </source>
</evidence>
<name>A0A1I6T0Y2_9FLAO</name>